<dbReference type="HOGENOM" id="CLU_3205425_0_0_10"/>
<sequence>MTGLEQLIRVRYSSVGNYHVYTCTATSFFYTKQQLMDFNNPYDTE</sequence>
<reference evidence="1" key="1">
    <citation type="submission" date="2010-07" db="EMBL/GenBank/DDBJ databases">
        <authorList>
            <person name="Muzny D."/>
            <person name="Qin X."/>
            <person name="Buhay C."/>
            <person name="Dugan-Rocha S."/>
            <person name="Ding Y."/>
            <person name="Chen G."/>
            <person name="Hawes A."/>
            <person name="Holder M."/>
            <person name="Jhangiani S."/>
            <person name="Johnson A."/>
            <person name="Khan Z."/>
            <person name="Li Z."/>
            <person name="Liu W."/>
            <person name="Liu X."/>
            <person name="Perez L."/>
            <person name="Shen H."/>
            <person name="Wang Q."/>
            <person name="Watt J."/>
            <person name="Xi L."/>
            <person name="Xin Y."/>
            <person name="Zhou J."/>
            <person name="Deng J."/>
            <person name="Jiang H."/>
            <person name="Liu Y."/>
            <person name="Qu J."/>
            <person name="Song X.-Z."/>
            <person name="Zhang L."/>
            <person name="Villasana D."/>
            <person name="Johnson A."/>
            <person name="Liu J."/>
            <person name="Liyanage D."/>
            <person name="Lorensuhewa L."/>
            <person name="Robinson T."/>
            <person name="Song A."/>
            <person name="Song B.-B."/>
            <person name="Dinh H."/>
            <person name="Thornton R."/>
            <person name="Coyle M."/>
            <person name="Francisco L."/>
            <person name="Jackson L."/>
            <person name="Javaid M."/>
            <person name="Korchina V."/>
            <person name="Kovar C."/>
            <person name="Mata R."/>
            <person name="Mathew T."/>
            <person name="Ngo R."/>
            <person name="Nguyen L."/>
            <person name="Nguyen N."/>
            <person name="Okwuonu G."/>
            <person name="Ongeri F."/>
            <person name="Pham C."/>
            <person name="Simmons D."/>
            <person name="Wilczek-Boney K."/>
            <person name="Hale W."/>
            <person name="Jakkamsetti A."/>
            <person name="Pham P."/>
            <person name="Ruth R."/>
            <person name="San Lucas F."/>
            <person name="Warren J."/>
            <person name="Zhang J."/>
            <person name="Zhao Z."/>
            <person name="Zhou C."/>
            <person name="Zhu D."/>
            <person name="Lee S."/>
            <person name="Bess C."/>
            <person name="Blankenburg K."/>
            <person name="Forbes L."/>
            <person name="Fu Q."/>
            <person name="Gubbala S."/>
            <person name="Hirani K."/>
            <person name="Jayaseelan J.C."/>
            <person name="Lara F."/>
            <person name="Munidasa M."/>
            <person name="Palculict T."/>
            <person name="Patil S."/>
            <person name="Pu L.-L."/>
            <person name="Saada N."/>
            <person name="Tang L."/>
            <person name="Weissenberger G."/>
            <person name="Zhu Y."/>
            <person name="Hemphill L."/>
            <person name="Shang Y."/>
            <person name="Youmans B."/>
            <person name="Ayvaz T."/>
            <person name="Ross M."/>
            <person name="Santibanez J."/>
            <person name="Aqrawi P."/>
            <person name="Gross S."/>
            <person name="Joshi V."/>
            <person name="Fowler G."/>
            <person name="Nazareth L."/>
            <person name="Reid J."/>
            <person name="Worley K."/>
            <person name="Petrosino J."/>
            <person name="Highlander S."/>
            <person name="Gibbs R."/>
        </authorList>
    </citation>
    <scope>NUCLEOTIDE SEQUENCE [LARGE SCALE GENOMIC DNA]</scope>
    <source>
        <strain evidence="1">ATCC 33861</strain>
    </source>
</reference>
<name>D7VMW3_SPHSI</name>
<comment type="caution">
    <text evidence="1">The sequence shown here is derived from an EMBL/GenBank/DDBJ whole genome shotgun (WGS) entry which is preliminary data.</text>
</comment>
<proteinExistence type="predicted"/>
<dbReference type="Proteomes" id="UP000006258">
    <property type="component" value="Unassembled WGS sequence"/>
</dbReference>
<keyword evidence="2" id="KW-1185">Reference proteome</keyword>
<organism evidence="1 2">
    <name type="scientific">Sphingobacterium spiritivorum ATCC 33861</name>
    <dbReference type="NCBI Taxonomy" id="525373"/>
    <lineage>
        <taxon>Bacteria</taxon>
        <taxon>Pseudomonadati</taxon>
        <taxon>Bacteroidota</taxon>
        <taxon>Sphingobacteriia</taxon>
        <taxon>Sphingobacteriales</taxon>
        <taxon>Sphingobacteriaceae</taxon>
        <taxon>Sphingobacterium</taxon>
    </lineage>
</organism>
<dbReference type="EMBL" id="ACHA02000011">
    <property type="protein sequence ID" value="EFK57260.1"/>
    <property type="molecule type" value="Genomic_DNA"/>
</dbReference>
<gene>
    <name evidence="1" type="ORF">HMPREF0766_12333</name>
</gene>
<accession>D7VMW3</accession>
<evidence type="ECO:0000313" key="1">
    <source>
        <dbReference type="EMBL" id="EFK57260.1"/>
    </source>
</evidence>
<dbReference type="AlphaFoldDB" id="D7VMW3"/>
<evidence type="ECO:0000313" key="2">
    <source>
        <dbReference type="Proteomes" id="UP000006258"/>
    </source>
</evidence>
<protein>
    <submittedName>
        <fullName evidence="1">Uncharacterized protein</fullName>
    </submittedName>
</protein>